<evidence type="ECO:0000259" key="9">
    <source>
        <dbReference type="PROSITE" id="PS52029"/>
    </source>
</evidence>
<dbReference type="AlphaFoldDB" id="A0A380THD9"/>
<name>A0A380THD9_9ZZZZ</name>
<evidence type="ECO:0000256" key="2">
    <source>
        <dbReference type="ARBA" id="ARBA00005992"/>
    </source>
</evidence>
<keyword evidence="6" id="KW-0133">Cell shape</keyword>
<dbReference type="InterPro" id="IPR050979">
    <property type="entry name" value="LD-transpeptidase"/>
</dbReference>
<evidence type="ECO:0000313" key="10">
    <source>
        <dbReference type="EMBL" id="SUS07064.1"/>
    </source>
</evidence>
<proteinExistence type="inferred from homology"/>
<dbReference type="EMBL" id="UIDG01000302">
    <property type="protein sequence ID" value="SUS07064.1"/>
    <property type="molecule type" value="Genomic_DNA"/>
</dbReference>
<keyword evidence="7" id="KW-0573">Peptidoglycan synthesis</keyword>
<evidence type="ECO:0000256" key="4">
    <source>
        <dbReference type="ARBA" id="ARBA00022679"/>
    </source>
</evidence>
<dbReference type="GO" id="GO:0071555">
    <property type="term" value="P:cell wall organization"/>
    <property type="evidence" value="ECO:0007669"/>
    <property type="project" value="UniProtKB-KW"/>
</dbReference>
<dbReference type="GO" id="GO:0016757">
    <property type="term" value="F:glycosyltransferase activity"/>
    <property type="evidence" value="ECO:0007669"/>
    <property type="project" value="UniProtKB-KW"/>
</dbReference>
<feature type="domain" description="L,D-TPase catalytic" evidence="9">
    <location>
        <begin position="127"/>
        <end position="257"/>
    </location>
</feature>
<keyword evidence="3" id="KW-0328">Glycosyltransferase</keyword>
<dbReference type="GO" id="GO:0071972">
    <property type="term" value="F:peptidoglycan L,D-transpeptidase activity"/>
    <property type="evidence" value="ECO:0007669"/>
    <property type="project" value="TreeGrafter"/>
</dbReference>
<comment type="pathway">
    <text evidence="1">Cell wall biogenesis; peptidoglycan biosynthesis.</text>
</comment>
<dbReference type="GO" id="GO:0008360">
    <property type="term" value="P:regulation of cell shape"/>
    <property type="evidence" value="ECO:0007669"/>
    <property type="project" value="UniProtKB-KW"/>
</dbReference>
<dbReference type="SUPFAM" id="SSF141523">
    <property type="entry name" value="L,D-transpeptidase catalytic domain-like"/>
    <property type="match status" value="1"/>
</dbReference>
<accession>A0A380THD9</accession>
<dbReference type="GO" id="GO:0018104">
    <property type="term" value="P:peptidoglycan-protein cross-linking"/>
    <property type="evidence" value="ECO:0007669"/>
    <property type="project" value="TreeGrafter"/>
</dbReference>
<evidence type="ECO:0000256" key="5">
    <source>
        <dbReference type="ARBA" id="ARBA00022801"/>
    </source>
</evidence>
<dbReference type="PROSITE" id="PS52029">
    <property type="entry name" value="LD_TPASE"/>
    <property type="match status" value="1"/>
</dbReference>
<dbReference type="CDD" id="cd16913">
    <property type="entry name" value="YkuD_like"/>
    <property type="match status" value="1"/>
</dbReference>
<dbReference type="Pfam" id="PF03734">
    <property type="entry name" value="YkuD"/>
    <property type="match status" value="1"/>
</dbReference>
<dbReference type="InterPro" id="IPR005490">
    <property type="entry name" value="LD_TPept_cat_dom"/>
</dbReference>
<keyword evidence="8" id="KW-0961">Cell wall biogenesis/degradation</keyword>
<dbReference type="CDD" id="cd00118">
    <property type="entry name" value="LysM"/>
    <property type="match status" value="1"/>
</dbReference>
<evidence type="ECO:0000256" key="3">
    <source>
        <dbReference type="ARBA" id="ARBA00022676"/>
    </source>
</evidence>
<evidence type="ECO:0000256" key="6">
    <source>
        <dbReference type="ARBA" id="ARBA00022960"/>
    </source>
</evidence>
<evidence type="ECO:0000256" key="1">
    <source>
        <dbReference type="ARBA" id="ARBA00004752"/>
    </source>
</evidence>
<dbReference type="InterPro" id="IPR018392">
    <property type="entry name" value="LysM"/>
</dbReference>
<dbReference type="Gene3D" id="2.40.440.10">
    <property type="entry name" value="L,D-transpeptidase catalytic domain-like"/>
    <property type="match status" value="1"/>
</dbReference>
<evidence type="ECO:0000256" key="7">
    <source>
        <dbReference type="ARBA" id="ARBA00022984"/>
    </source>
</evidence>
<keyword evidence="4" id="KW-0808">Transferase</keyword>
<dbReference type="PANTHER" id="PTHR30582:SF24">
    <property type="entry name" value="L,D-TRANSPEPTIDASE ERFK_SRFK-RELATED"/>
    <property type="match status" value="1"/>
</dbReference>
<gene>
    <name evidence="10" type="ORF">DF3PB_3700002</name>
</gene>
<comment type="similarity">
    <text evidence="2">Belongs to the YkuD family.</text>
</comment>
<keyword evidence="5" id="KW-0378">Hydrolase</keyword>
<organism evidence="10">
    <name type="scientific">metagenome</name>
    <dbReference type="NCBI Taxonomy" id="256318"/>
    <lineage>
        <taxon>unclassified sequences</taxon>
        <taxon>metagenomes</taxon>
    </lineage>
</organism>
<evidence type="ECO:0000256" key="8">
    <source>
        <dbReference type="ARBA" id="ARBA00023316"/>
    </source>
</evidence>
<protein>
    <recommendedName>
        <fullName evidence="9">L,D-TPase catalytic domain-containing protein</fullName>
    </recommendedName>
</protein>
<dbReference type="PANTHER" id="PTHR30582">
    <property type="entry name" value="L,D-TRANSPEPTIDASE"/>
    <property type="match status" value="1"/>
</dbReference>
<dbReference type="UniPathway" id="UPA00219"/>
<sequence>MLRRFGATKGGSGDPRGRWVSRRAAMGTLAGGVVSLALLRAAVAQETTTAALTDHDATPPSLVGDIQGEMASTLTFANDTLLDIARAEDLGLVELMAANPGVDPWYPGVNVNLVLPTAHIVPDAPRTGIIVNLAELRLYYFHPEKGLFSFPLGVGKDGFGTPLGQTKIVRKVDGPTWYPTEGKLAEDPTLPKVVPPGPDNPLGEFALYLGWPTYLIHGTHKPYGVGRRVSRGCIRMFPEDIAWMYENVAVGTPVVTVAQSVKFGRRNGVLYLEVHPTLEQIDQIEDEGAFKPAPIPDYTDMVLLAAGEQIERIDWRAVDRAFAERRGYPIAITR</sequence>
<dbReference type="GO" id="GO:0005576">
    <property type="term" value="C:extracellular region"/>
    <property type="evidence" value="ECO:0007669"/>
    <property type="project" value="TreeGrafter"/>
</dbReference>
<reference evidence="10" key="1">
    <citation type="submission" date="2018-07" db="EMBL/GenBank/DDBJ databases">
        <authorList>
            <person name="Quirk P.G."/>
            <person name="Krulwich T.A."/>
        </authorList>
    </citation>
    <scope>NUCLEOTIDE SEQUENCE</scope>
</reference>
<dbReference type="InterPro" id="IPR038063">
    <property type="entry name" value="Transpep_catalytic_dom"/>
</dbReference>